<organism evidence="8 9">
    <name type="scientific">Geotrypetes seraphini</name>
    <name type="common">Gaboon caecilian</name>
    <name type="synonym">Caecilia seraphini</name>
    <dbReference type="NCBI Taxonomy" id="260995"/>
    <lineage>
        <taxon>Eukaryota</taxon>
        <taxon>Metazoa</taxon>
        <taxon>Chordata</taxon>
        <taxon>Craniata</taxon>
        <taxon>Vertebrata</taxon>
        <taxon>Euteleostomi</taxon>
        <taxon>Amphibia</taxon>
        <taxon>Gymnophiona</taxon>
        <taxon>Geotrypetes</taxon>
    </lineage>
</organism>
<dbReference type="RefSeq" id="XP_033774382.1">
    <property type="nucleotide sequence ID" value="XM_033918491.1"/>
</dbReference>
<evidence type="ECO:0000256" key="3">
    <source>
        <dbReference type="ARBA" id="ARBA00022525"/>
    </source>
</evidence>
<dbReference type="GO" id="GO:0005130">
    <property type="term" value="F:granulocyte colony-stimulating factor receptor binding"/>
    <property type="evidence" value="ECO:0007669"/>
    <property type="project" value="TreeGrafter"/>
</dbReference>
<evidence type="ECO:0000256" key="1">
    <source>
        <dbReference type="ARBA" id="ARBA00004613"/>
    </source>
</evidence>
<dbReference type="PRINTS" id="PR00434">
    <property type="entry name" value="INTERLEUKIN6"/>
</dbReference>
<evidence type="ECO:0000256" key="2">
    <source>
        <dbReference type="ARBA" id="ARBA00007432"/>
    </source>
</evidence>
<comment type="similarity">
    <text evidence="2">Belongs to the IL-6 superfamily.</text>
</comment>
<dbReference type="InterPro" id="IPR030474">
    <property type="entry name" value="IL-6/GCSF/MGF"/>
</dbReference>
<dbReference type="PANTHER" id="PTHR10511">
    <property type="entry name" value="GRANULOCYTE COLONY-STIMULATING FACTOR"/>
    <property type="match status" value="1"/>
</dbReference>
<evidence type="ECO:0000256" key="5">
    <source>
        <dbReference type="ARBA" id="ARBA00023157"/>
    </source>
</evidence>
<dbReference type="SMART" id="SM00126">
    <property type="entry name" value="IL6"/>
    <property type="match status" value="1"/>
</dbReference>
<gene>
    <name evidence="9" type="primary">CSF3</name>
</gene>
<dbReference type="Proteomes" id="UP000515159">
    <property type="component" value="Chromosome 13"/>
</dbReference>
<dbReference type="KEGG" id="gsh:117347483"/>
<dbReference type="OrthoDB" id="9896489at2759"/>
<sequence>MKTARDVEQLLICLVVMCSQKLWAAPLPEFSGEYGYLAGDQGFQQFLSNNLEFSLKIKTNAQQLREVFCQDYKLCNEQELNLVRRQLKISQAPLDQCQSTSFNLDTCFTQIRNGLQTYHADLSTIQKHLSANSVAIDRLKLDISDITSNFQQQMETMSIAVVNFPDSAGQTLNFPTTFHEQAGGYLVLCNLQHFLETVYRALRFLQKQ</sequence>
<dbReference type="PROSITE" id="PS00254">
    <property type="entry name" value="INTERLEUKIN_6"/>
    <property type="match status" value="1"/>
</dbReference>
<dbReference type="FunCoup" id="A0A6P8NET1">
    <property type="interactions" value="565"/>
</dbReference>
<reference evidence="9" key="1">
    <citation type="submission" date="2025-08" db="UniProtKB">
        <authorList>
            <consortium name="RefSeq"/>
        </authorList>
    </citation>
    <scope>IDENTIFICATION</scope>
</reference>
<dbReference type="GO" id="GO:0005576">
    <property type="term" value="C:extracellular region"/>
    <property type="evidence" value="ECO:0007669"/>
    <property type="project" value="UniProtKB-SubCell"/>
</dbReference>
<keyword evidence="6" id="KW-0325">Glycoprotein</keyword>
<accession>A0A6P8NET1</accession>
<dbReference type="GO" id="GO:0008083">
    <property type="term" value="F:growth factor activity"/>
    <property type="evidence" value="ECO:0007669"/>
    <property type="project" value="UniProtKB-KW"/>
</dbReference>
<dbReference type="PANTHER" id="PTHR10511:SF2">
    <property type="entry name" value="GRANULOCYTE COLONY-STIMULATING FACTOR"/>
    <property type="match status" value="1"/>
</dbReference>
<proteinExistence type="inferred from homology"/>
<dbReference type="InterPro" id="IPR030473">
    <property type="entry name" value="IL6/GCSF/MGF_CS"/>
</dbReference>
<name>A0A6P8NET1_GEOSA</name>
<dbReference type="GO" id="GO:0006955">
    <property type="term" value="P:immune response"/>
    <property type="evidence" value="ECO:0007669"/>
    <property type="project" value="InterPro"/>
</dbReference>
<dbReference type="Pfam" id="PF16647">
    <property type="entry name" value="GCSF"/>
    <property type="match status" value="1"/>
</dbReference>
<dbReference type="PRINTS" id="PR00433">
    <property type="entry name" value="IL6GCSFMGF"/>
</dbReference>
<dbReference type="CTD" id="1440"/>
<dbReference type="Gene3D" id="1.20.1250.10">
    <property type="match status" value="1"/>
</dbReference>
<dbReference type="GO" id="GO:0045639">
    <property type="term" value="P:positive regulation of myeloid cell differentiation"/>
    <property type="evidence" value="ECO:0007669"/>
    <property type="project" value="InterPro"/>
</dbReference>
<keyword evidence="7" id="KW-0732">Signal</keyword>
<keyword evidence="8" id="KW-1185">Reference proteome</keyword>
<dbReference type="GO" id="GO:0005125">
    <property type="term" value="F:cytokine activity"/>
    <property type="evidence" value="ECO:0007669"/>
    <property type="project" value="InterPro"/>
</dbReference>
<evidence type="ECO:0000256" key="6">
    <source>
        <dbReference type="ARBA" id="ARBA00023180"/>
    </source>
</evidence>
<evidence type="ECO:0000313" key="8">
    <source>
        <dbReference type="Proteomes" id="UP000515159"/>
    </source>
</evidence>
<feature type="signal peptide" evidence="7">
    <location>
        <begin position="1"/>
        <end position="24"/>
    </location>
</feature>
<keyword evidence="3" id="KW-0964">Secreted</keyword>
<comment type="subcellular location">
    <subcellularLocation>
        <location evidence="1">Secreted</location>
    </subcellularLocation>
</comment>
<dbReference type="AlphaFoldDB" id="A0A6P8NET1"/>
<dbReference type="InterPro" id="IPR009079">
    <property type="entry name" value="4_helix_cytokine-like_core"/>
</dbReference>
<evidence type="ECO:0000256" key="7">
    <source>
        <dbReference type="SAM" id="SignalP"/>
    </source>
</evidence>
<dbReference type="InterPro" id="IPR040117">
    <property type="entry name" value="GCSF/MGF"/>
</dbReference>
<keyword evidence="5" id="KW-1015">Disulfide bond</keyword>
<evidence type="ECO:0000313" key="9">
    <source>
        <dbReference type="RefSeq" id="XP_033774382.1"/>
    </source>
</evidence>
<dbReference type="GeneID" id="117347483"/>
<protein>
    <submittedName>
        <fullName evidence="9">Granulocyte colony-stimulating factor</fullName>
    </submittedName>
</protein>
<evidence type="ECO:0000256" key="4">
    <source>
        <dbReference type="ARBA" id="ARBA00023030"/>
    </source>
</evidence>
<dbReference type="InParanoid" id="A0A6P8NET1"/>
<dbReference type="SUPFAM" id="SSF47266">
    <property type="entry name" value="4-helical cytokines"/>
    <property type="match status" value="1"/>
</dbReference>
<feature type="chain" id="PRO_5027835692" evidence="7">
    <location>
        <begin position="25"/>
        <end position="208"/>
    </location>
</feature>
<keyword evidence="4" id="KW-0339">Growth factor</keyword>